<dbReference type="Proteomes" id="UP000197596">
    <property type="component" value="Unassembled WGS sequence"/>
</dbReference>
<proteinExistence type="predicted"/>
<reference evidence="2 3" key="1">
    <citation type="submission" date="2017-06" db="EMBL/GenBank/DDBJ databases">
        <title>Herbaspirillum phytohormonus sp. nov., isolated from the root nodule of Robinia pseudoacacia in lead-zinc mine.</title>
        <authorList>
            <person name="Fan M."/>
            <person name="Lin Y."/>
        </authorList>
    </citation>
    <scope>NUCLEOTIDE SEQUENCE [LARGE SCALE GENOMIC DNA]</scope>
    <source>
        <strain evidence="2 3">HZ10</strain>
    </source>
</reference>
<comment type="caution">
    <text evidence="2">The sequence shown here is derived from an EMBL/GenBank/DDBJ whole genome shotgun (WGS) entry which is preliminary data.</text>
</comment>
<gene>
    <name evidence="2" type="ORF">CEJ42_15990</name>
</gene>
<name>A0A246WP40_9BURK</name>
<feature type="domain" description="HTH cro/C1-type" evidence="1">
    <location>
        <begin position="7"/>
        <end position="60"/>
    </location>
</feature>
<evidence type="ECO:0000313" key="3">
    <source>
        <dbReference type="Proteomes" id="UP000197596"/>
    </source>
</evidence>
<protein>
    <recommendedName>
        <fullName evidence="1">HTH cro/C1-type domain-containing protein</fullName>
    </recommendedName>
</protein>
<dbReference type="CDD" id="cd00093">
    <property type="entry name" value="HTH_XRE"/>
    <property type="match status" value="1"/>
</dbReference>
<evidence type="ECO:0000313" key="2">
    <source>
        <dbReference type="EMBL" id="OWY28122.1"/>
    </source>
</evidence>
<dbReference type="Gene3D" id="1.10.260.40">
    <property type="entry name" value="lambda repressor-like DNA-binding domains"/>
    <property type="match status" value="1"/>
</dbReference>
<dbReference type="InterPro" id="IPR001387">
    <property type="entry name" value="Cro/C1-type_HTH"/>
</dbReference>
<dbReference type="AlphaFoldDB" id="A0A246WP40"/>
<dbReference type="PROSITE" id="PS50943">
    <property type="entry name" value="HTH_CROC1"/>
    <property type="match status" value="1"/>
</dbReference>
<evidence type="ECO:0000259" key="1">
    <source>
        <dbReference type="PROSITE" id="PS50943"/>
    </source>
</evidence>
<dbReference type="InterPro" id="IPR010982">
    <property type="entry name" value="Lambda_DNA-bd_dom_sf"/>
</dbReference>
<dbReference type="GO" id="GO:0003677">
    <property type="term" value="F:DNA binding"/>
    <property type="evidence" value="ECO:0007669"/>
    <property type="project" value="InterPro"/>
</dbReference>
<accession>A0A246WP40</accession>
<dbReference type="SMART" id="SM00530">
    <property type="entry name" value="HTH_XRE"/>
    <property type="match status" value="1"/>
</dbReference>
<organism evidence="2 3">
    <name type="scientific">Herbaspirillum robiniae</name>
    <dbReference type="NCBI Taxonomy" id="2014887"/>
    <lineage>
        <taxon>Bacteria</taxon>
        <taxon>Pseudomonadati</taxon>
        <taxon>Pseudomonadota</taxon>
        <taxon>Betaproteobacteria</taxon>
        <taxon>Burkholderiales</taxon>
        <taxon>Oxalobacteraceae</taxon>
        <taxon>Herbaspirillum</taxon>
    </lineage>
</organism>
<dbReference type="SUPFAM" id="SSF47413">
    <property type="entry name" value="lambda repressor-like DNA-binding domains"/>
    <property type="match status" value="1"/>
</dbReference>
<sequence>MAIHERLRSERLRLNLAQGELARIGEVAKQTQVNYESGLRVPNVEYLVRVQAEGVDIDYVISGQREQFKVATKFNWELLDEIQNRISVWEGLHTSLSRKRRMELCRLLYVQFAIAGQVDEGLLAATMAVIDERVEAPITAPE</sequence>
<dbReference type="EMBL" id="NJGU01000008">
    <property type="protein sequence ID" value="OWY28122.1"/>
    <property type="molecule type" value="Genomic_DNA"/>
</dbReference>